<dbReference type="OrthoDB" id="2726828at2759"/>
<keyword evidence="4" id="KW-1185">Reference proteome</keyword>
<feature type="transmembrane region" description="Helical" evidence="2">
    <location>
        <begin position="132"/>
        <end position="151"/>
    </location>
</feature>
<keyword evidence="2" id="KW-0472">Membrane</keyword>
<feature type="transmembrane region" description="Helical" evidence="2">
    <location>
        <begin position="34"/>
        <end position="55"/>
    </location>
</feature>
<proteinExistence type="predicted"/>
<keyword evidence="2" id="KW-0812">Transmembrane</keyword>
<dbReference type="AlphaFoldDB" id="A0A4S4MX12"/>
<evidence type="ECO:0000256" key="1">
    <source>
        <dbReference type="SAM" id="MobiDB-lite"/>
    </source>
</evidence>
<evidence type="ECO:0000313" key="3">
    <source>
        <dbReference type="EMBL" id="THH29968.1"/>
    </source>
</evidence>
<name>A0A4S4MX12_9APHY</name>
<feature type="transmembrane region" description="Helical" evidence="2">
    <location>
        <begin position="157"/>
        <end position="178"/>
    </location>
</feature>
<feature type="transmembrane region" description="Helical" evidence="2">
    <location>
        <begin position="7"/>
        <end position="28"/>
    </location>
</feature>
<reference evidence="3 4" key="1">
    <citation type="submission" date="2019-02" db="EMBL/GenBank/DDBJ databases">
        <title>Genome sequencing of the rare red list fungi Antrodiella citrinella (Flaviporus citrinellus).</title>
        <authorList>
            <person name="Buettner E."/>
            <person name="Kellner H."/>
        </authorList>
    </citation>
    <scope>NUCLEOTIDE SEQUENCE [LARGE SCALE GENOMIC DNA]</scope>
    <source>
        <strain evidence="3 4">DSM 108506</strain>
    </source>
</reference>
<protein>
    <submittedName>
        <fullName evidence="3">Uncharacterized protein</fullName>
    </submittedName>
</protein>
<sequence length="265" mass="29951">MDPVTRIVGALILWTIEIVMQMRIYALYDRSTKVAVFNGILFMASMAGFLWLLIINAKRCAVAIRDVEMLLIPGCPDIHTDIEFLQWVPATVFEGILFLFALFKTFKDVSVRWSNPALHRVSLYRLVVRDNVLYFLGIACILVFNNLMVASATRIPWFSYGPFHAGMGIMTVRLLLHLHKAVYNLQRMSAPGSTVYMSHRTGPITFRVNDQSNADDERSEAEQDLFRRTSASSHNAESTEIVEVTVVIRNLSAEQKDVEAAYGNA</sequence>
<accession>A0A4S4MX12</accession>
<dbReference type="EMBL" id="SGPM01000099">
    <property type="protein sequence ID" value="THH29968.1"/>
    <property type="molecule type" value="Genomic_DNA"/>
</dbReference>
<gene>
    <name evidence="3" type="ORF">EUX98_g4208</name>
</gene>
<feature type="region of interest" description="Disordered" evidence="1">
    <location>
        <begin position="208"/>
        <end position="237"/>
    </location>
</feature>
<evidence type="ECO:0000313" key="4">
    <source>
        <dbReference type="Proteomes" id="UP000308730"/>
    </source>
</evidence>
<organism evidence="3 4">
    <name type="scientific">Antrodiella citrinella</name>
    <dbReference type="NCBI Taxonomy" id="2447956"/>
    <lineage>
        <taxon>Eukaryota</taxon>
        <taxon>Fungi</taxon>
        <taxon>Dikarya</taxon>
        <taxon>Basidiomycota</taxon>
        <taxon>Agaricomycotina</taxon>
        <taxon>Agaricomycetes</taxon>
        <taxon>Polyporales</taxon>
        <taxon>Steccherinaceae</taxon>
        <taxon>Antrodiella</taxon>
    </lineage>
</organism>
<dbReference type="Proteomes" id="UP000308730">
    <property type="component" value="Unassembled WGS sequence"/>
</dbReference>
<comment type="caution">
    <text evidence="3">The sequence shown here is derived from an EMBL/GenBank/DDBJ whole genome shotgun (WGS) entry which is preliminary data.</text>
</comment>
<evidence type="ECO:0000256" key="2">
    <source>
        <dbReference type="SAM" id="Phobius"/>
    </source>
</evidence>
<keyword evidence="2" id="KW-1133">Transmembrane helix</keyword>